<reference evidence="1 2" key="1">
    <citation type="submission" date="2021-07" db="EMBL/GenBank/DDBJ databases">
        <title>Isolation and characterization of bacteria from a gold mining with a capacity of golden bioaccumulation.</title>
        <authorList>
            <person name="Yang X.J."/>
        </authorList>
    </citation>
    <scope>NUCLEOTIDE SEQUENCE [LARGE SCALE GENOMIC DNA]</scope>
    <source>
        <strain evidence="1 2">Au29</strain>
    </source>
</reference>
<keyword evidence="2" id="KW-1185">Reference proteome</keyword>
<gene>
    <name evidence="1" type="ORF">KWG56_05525</name>
</gene>
<sequence>MNISGRVKVSLMSANASAPRYSKLAETAFEDHCHAVGAICNRVSDDQTGWDYLVEFQPMDDPDTPHDLRPAPQKVFVQVKHSTREPRETELKLSNALRYCEGADAWFVMFFAYRAGATRPYAAYLHHVWKPLMAETLRASRQAHVTGKKLNRVRLPLRFNAAEKCSGNPLDDILSTLRTIGPAYGQQKKQVAAGLGYEDGPAATGSITLAEGVTESELVDLMLGIRDSIPLDGFKIVDQRFGIPFSRTLKGPATLSVTPQSSKTCLVTLRRTSSNEEVSWPGQILVPGIPDLAREHQRMRILAGAIEILLQPDGTANFNWSMPIERRQPIAELSRQLAFRSWADEGDLELEIWADGRCLTVANMTLNEAEPERAPFWADVQRAFATLMSIAPMERVPPSLEISLGELVDELDEMLEFSQHLDGAPGDMTIKMSGPPLHDIGNTRRLIMPLCYELADHAFIAVVERTVAGVRQEDMTIMLEVRESRTLRGAIMPGRAEDHRLFISQQVEWAEKRASGGDGQVMSVRMSLSDSGTRSQARGAAA</sequence>
<dbReference type="Proteomes" id="UP000824334">
    <property type="component" value="Chromosome"/>
</dbReference>
<name>A0ABX8TJR8_9CAUL</name>
<accession>A0ABX8TJR8</accession>
<protein>
    <recommendedName>
        <fullName evidence="3">DUF4365 domain-containing protein</fullName>
    </recommendedName>
</protein>
<evidence type="ECO:0008006" key="3">
    <source>
        <dbReference type="Google" id="ProtNLM"/>
    </source>
</evidence>
<dbReference type="GeneID" id="94374717"/>
<dbReference type="RefSeq" id="WP_219354015.1">
    <property type="nucleotide sequence ID" value="NZ_CP080034.1"/>
</dbReference>
<dbReference type="EMBL" id="CP080034">
    <property type="protein sequence ID" value="QYC11436.1"/>
    <property type="molecule type" value="Genomic_DNA"/>
</dbReference>
<evidence type="ECO:0000313" key="1">
    <source>
        <dbReference type="EMBL" id="QYC11436.1"/>
    </source>
</evidence>
<proteinExistence type="predicted"/>
<evidence type="ECO:0000313" key="2">
    <source>
        <dbReference type="Proteomes" id="UP000824334"/>
    </source>
</evidence>
<organism evidence="1 2">
    <name type="scientific">Brevundimonas nasdae</name>
    <dbReference type="NCBI Taxonomy" id="172043"/>
    <lineage>
        <taxon>Bacteria</taxon>
        <taxon>Pseudomonadati</taxon>
        <taxon>Pseudomonadota</taxon>
        <taxon>Alphaproteobacteria</taxon>
        <taxon>Caulobacterales</taxon>
        <taxon>Caulobacteraceae</taxon>
        <taxon>Brevundimonas</taxon>
    </lineage>
</organism>